<dbReference type="InterPro" id="IPR043128">
    <property type="entry name" value="Rev_trsase/Diguanyl_cyclase"/>
</dbReference>
<dbReference type="Proteomes" id="UP001153555">
    <property type="component" value="Unassembled WGS sequence"/>
</dbReference>
<organism evidence="2 3">
    <name type="scientific">Striga hermonthica</name>
    <name type="common">Purple witchweed</name>
    <name type="synonym">Buchnera hermonthica</name>
    <dbReference type="NCBI Taxonomy" id="68872"/>
    <lineage>
        <taxon>Eukaryota</taxon>
        <taxon>Viridiplantae</taxon>
        <taxon>Streptophyta</taxon>
        <taxon>Embryophyta</taxon>
        <taxon>Tracheophyta</taxon>
        <taxon>Spermatophyta</taxon>
        <taxon>Magnoliopsida</taxon>
        <taxon>eudicotyledons</taxon>
        <taxon>Gunneridae</taxon>
        <taxon>Pentapetalae</taxon>
        <taxon>asterids</taxon>
        <taxon>lamiids</taxon>
        <taxon>Lamiales</taxon>
        <taxon>Orobanchaceae</taxon>
        <taxon>Buchnereae</taxon>
        <taxon>Striga</taxon>
    </lineage>
</organism>
<dbReference type="AlphaFoldDB" id="A0A9N7P2R6"/>
<protein>
    <submittedName>
        <fullName evidence="2">Uncharacterized mitochondrial protein AtMg00860</fullName>
    </submittedName>
</protein>
<evidence type="ECO:0000259" key="1">
    <source>
        <dbReference type="Pfam" id="PF17919"/>
    </source>
</evidence>
<dbReference type="Gene3D" id="3.30.70.270">
    <property type="match status" value="1"/>
</dbReference>
<dbReference type="EMBL" id="CACSLK010034598">
    <property type="protein sequence ID" value="CAA0843134.1"/>
    <property type="molecule type" value="Genomic_DNA"/>
</dbReference>
<dbReference type="PANTHER" id="PTHR34072">
    <property type="entry name" value="ENZYMATIC POLYPROTEIN-RELATED"/>
    <property type="match status" value="1"/>
</dbReference>
<dbReference type="Pfam" id="PF17919">
    <property type="entry name" value="RT_RNaseH_2"/>
    <property type="match status" value="1"/>
</dbReference>
<name>A0A9N7P2R6_STRHE</name>
<dbReference type="Gene3D" id="3.10.20.370">
    <property type="match status" value="1"/>
</dbReference>
<dbReference type="InterPro" id="IPR041577">
    <property type="entry name" value="RT_RNaseH_2"/>
</dbReference>
<proteinExistence type="predicted"/>
<evidence type="ECO:0000313" key="3">
    <source>
        <dbReference type="Proteomes" id="UP001153555"/>
    </source>
</evidence>
<feature type="domain" description="Reverse transcriptase/retrotransposon-derived protein RNase H-like" evidence="1">
    <location>
        <begin position="48"/>
        <end position="142"/>
    </location>
</feature>
<dbReference type="CDD" id="cd09274">
    <property type="entry name" value="RNase_HI_RT_Ty3"/>
    <property type="match status" value="1"/>
</dbReference>
<keyword evidence="3" id="KW-1185">Reference proteome</keyword>
<dbReference type="FunFam" id="3.10.20.370:FF:000001">
    <property type="entry name" value="Retrovirus-related Pol polyprotein from transposon 17.6-like protein"/>
    <property type="match status" value="1"/>
</dbReference>
<dbReference type="SUPFAM" id="SSF56672">
    <property type="entry name" value="DNA/RNA polymerases"/>
    <property type="match status" value="1"/>
</dbReference>
<gene>
    <name evidence="2" type="ORF">SHERM_08988</name>
</gene>
<dbReference type="PANTHER" id="PTHR34072:SF55">
    <property type="entry name" value="DNA_RNA POLYMERASES SUPERFAMILY PROTEIN"/>
    <property type="match status" value="1"/>
</dbReference>
<reference evidence="2" key="1">
    <citation type="submission" date="2019-12" db="EMBL/GenBank/DDBJ databases">
        <authorList>
            <person name="Scholes J."/>
        </authorList>
    </citation>
    <scope>NUCLEOTIDE SEQUENCE</scope>
</reference>
<accession>A0A9N7P2R6</accession>
<dbReference type="OrthoDB" id="1909920at2759"/>
<dbReference type="InterPro" id="IPR043502">
    <property type="entry name" value="DNA/RNA_pol_sf"/>
</dbReference>
<sequence>MMKWPVPNNVKQLRGFLGLTGYYRRFIQGYGLISKPLTMLLKKDQFKWGKEAEEAFNKLKRAMTTAPVLALPNFDQPFIVETDASGVGIGAVLMQGGRPISFLSKALCPKNQALSIYEREFLAVLLAVQKWRHYLQGHRFTIRTDQQALKYLMEQKVASSWQQKGIIKLLGLDYDIQYRKGKENKAADALSRVGEGGVCTAFSTMVPTWLKEIIESYKEDDVLKDIALSPPNPSNAILLTTSSSIDICSSSSFSGMFITLSRRIVLSRRTRARVVKLLSLSQVM</sequence>
<evidence type="ECO:0000313" key="2">
    <source>
        <dbReference type="EMBL" id="CAA0843134.1"/>
    </source>
</evidence>
<dbReference type="FunFam" id="3.30.70.270:FF:000020">
    <property type="entry name" value="Transposon Tf2-6 polyprotein-like Protein"/>
    <property type="match status" value="1"/>
</dbReference>
<comment type="caution">
    <text evidence="2">The sequence shown here is derived from an EMBL/GenBank/DDBJ whole genome shotgun (WGS) entry which is preliminary data.</text>
</comment>